<comment type="caution">
    <text evidence="2">The sequence shown here is derived from an EMBL/GenBank/DDBJ whole genome shotgun (WGS) entry which is preliminary data.</text>
</comment>
<evidence type="ECO:0000313" key="3">
    <source>
        <dbReference type="Proteomes" id="UP001355056"/>
    </source>
</evidence>
<keyword evidence="1" id="KW-0472">Membrane</keyword>
<keyword evidence="2" id="KW-0378">Hydrolase</keyword>
<keyword evidence="1" id="KW-1133">Transmembrane helix</keyword>
<dbReference type="Gene3D" id="3.40.50.1820">
    <property type="entry name" value="alpha/beta hydrolase"/>
    <property type="match status" value="1"/>
</dbReference>
<dbReference type="InterPro" id="IPR029058">
    <property type="entry name" value="AB_hydrolase_fold"/>
</dbReference>
<keyword evidence="3" id="KW-1185">Reference proteome</keyword>
<name>A0ABU7YU30_9GAMM</name>
<keyword evidence="1" id="KW-0812">Transmembrane</keyword>
<feature type="transmembrane region" description="Helical" evidence="1">
    <location>
        <begin position="7"/>
        <end position="29"/>
    </location>
</feature>
<organism evidence="2 3">
    <name type="scientific">Novilysobacter erysipheiresistens</name>
    <dbReference type="NCBI Taxonomy" id="1749332"/>
    <lineage>
        <taxon>Bacteria</taxon>
        <taxon>Pseudomonadati</taxon>
        <taxon>Pseudomonadota</taxon>
        <taxon>Gammaproteobacteria</taxon>
        <taxon>Lysobacterales</taxon>
        <taxon>Lysobacteraceae</taxon>
        <taxon>Novilysobacter</taxon>
    </lineage>
</organism>
<evidence type="ECO:0000256" key="1">
    <source>
        <dbReference type="SAM" id="Phobius"/>
    </source>
</evidence>
<gene>
    <name evidence="2" type="ORF">SNE34_00995</name>
</gene>
<dbReference type="InterPro" id="IPR010662">
    <property type="entry name" value="RBBP9/YdeN"/>
</dbReference>
<dbReference type="RefSeq" id="WP_332613848.1">
    <property type="nucleotide sequence ID" value="NZ_JAXGFP010000001.1"/>
</dbReference>
<dbReference type="Pfam" id="PF06821">
    <property type="entry name" value="Ser_hydrolase"/>
    <property type="match status" value="1"/>
</dbReference>
<dbReference type="PANTHER" id="PTHR12277">
    <property type="entry name" value="ALPHA/BETA HYDROLASE DOMAIN-CONTAINING PROTEIN"/>
    <property type="match status" value="1"/>
</dbReference>
<dbReference type="Proteomes" id="UP001355056">
    <property type="component" value="Unassembled WGS sequence"/>
</dbReference>
<dbReference type="SUPFAM" id="SSF53474">
    <property type="entry name" value="alpha/beta-Hydrolases"/>
    <property type="match status" value="1"/>
</dbReference>
<sequence length="255" mass="26948">MRPLSKSLAVAAALVVAGYLAICALLYLLQDRFIYYPVPRGVDTPAITLQRGDADVVVSTNGVESDHAIVYFGGNAEDVSRAIAPLARAFPGATIYAMHYRGYGGSTGTPSEFALVADGMALLQRVRETHSRISLVGRSLGSGVAVQVAASSPVERLVLVTPFNSIAELVAGPFKLFPTHLLLRDKYESWCHVQRLQVPTTIIVAANDQVVPTWSSRKLADAFPAGVAKLVVIPDAGHNTVSDAAGYATALGSSD</sequence>
<dbReference type="GO" id="GO:0016787">
    <property type="term" value="F:hydrolase activity"/>
    <property type="evidence" value="ECO:0007669"/>
    <property type="project" value="UniProtKB-KW"/>
</dbReference>
<evidence type="ECO:0000313" key="2">
    <source>
        <dbReference type="EMBL" id="MEG3182591.1"/>
    </source>
</evidence>
<dbReference type="EMBL" id="JAXGFP010000001">
    <property type="protein sequence ID" value="MEG3182591.1"/>
    <property type="molecule type" value="Genomic_DNA"/>
</dbReference>
<dbReference type="PANTHER" id="PTHR12277:SF81">
    <property type="entry name" value="PROTEIN ABHD13"/>
    <property type="match status" value="1"/>
</dbReference>
<proteinExistence type="predicted"/>
<reference evidence="2 3" key="1">
    <citation type="journal article" date="2016" name="Int. J. Syst. Evol. Microbiol.">
        <title>Lysobacter erysipheiresistens sp. nov., an antagonist of powdery mildew, isolated from tobacco-cultivated soil.</title>
        <authorList>
            <person name="Xie B."/>
            <person name="Li T."/>
            <person name="Lin X."/>
            <person name="Wang C.J."/>
            <person name="Chen Y.J."/>
            <person name="Liu W.J."/>
            <person name="Zhao Z.W."/>
        </authorList>
    </citation>
    <scope>NUCLEOTIDE SEQUENCE [LARGE SCALE GENOMIC DNA]</scope>
    <source>
        <strain evidence="2 3">RS-LYSO-3</strain>
    </source>
</reference>
<protein>
    <submittedName>
        <fullName evidence="2">Alpha/beta fold hydrolase</fullName>
    </submittedName>
</protein>
<accession>A0ABU7YU30</accession>